<proteinExistence type="predicted"/>
<reference evidence="4" key="1">
    <citation type="submission" date="2018-01" db="EMBL/GenBank/DDBJ databases">
        <authorList>
            <person name="Gaut B.S."/>
            <person name="Morton B.R."/>
            <person name="Clegg M.T."/>
            <person name="Duvall M.R."/>
        </authorList>
    </citation>
    <scope>NUCLEOTIDE SEQUENCE</scope>
    <source>
        <strain evidence="4">Lactobacillus helveticus</strain>
    </source>
</reference>
<dbReference type="GO" id="GO:0003824">
    <property type="term" value="F:catalytic activity"/>
    <property type="evidence" value="ECO:0007669"/>
    <property type="project" value="InterPro"/>
</dbReference>
<comment type="caution">
    <text evidence="1">Lacks conserved residue(s) required for the propagation of feature annotation.</text>
</comment>
<evidence type="ECO:0000256" key="1">
    <source>
        <dbReference type="PROSITE-ProRule" id="PRU00464"/>
    </source>
</evidence>
<evidence type="ECO:0000313" key="3">
    <source>
        <dbReference type="EMBL" id="GFP12988.1"/>
    </source>
</evidence>
<accession>A0A2V4EGH4</accession>
<dbReference type="InterPro" id="IPR011146">
    <property type="entry name" value="HIT-like"/>
</dbReference>
<feature type="domain" description="HIT" evidence="2">
    <location>
        <begin position="8"/>
        <end position="110"/>
    </location>
</feature>
<organism evidence="4">
    <name type="scientific">Lactobacillus helveticus</name>
    <name type="common">Lactobacillus suntoryeus</name>
    <dbReference type="NCBI Taxonomy" id="1587"/>
    <lineage>
        <taxon>Bacteria</taxon>
        <taxon>Bacillati</taxon>
        <taxon>Bacillota</taxon>
        <taxon>Bacilli</taxon>
        <taxon>Lactobacillales</taxon>
        <taxon>Lactobacillaceae</taxon>
        <taxon>Lactobacillus</taxon>
    </lineage>
</organism>
<dbReference type="SUPFAM" id="SSF54197">
    <property type="entry name" value="HIT-like"/>
    <property type="match status" value="1"/>
</dbReference>
<dbReference type="AlphaFoldDB" id="A0A2V4EGH4"/>
<dbReference type="InterPro" id="IPR036265">
    <property type="entry name" value="HIT-like_sf"/>
</dbReference>
<reference evidence="3" key="2">
    <citation type="submission" date="2020-07" db="EMBL/GenBank/DDBJ databases">
        <title>Draft genome sequence of Lactobacillus helveticus strain JCM 1062.</title>
        <authorList>
            <person name="Endo A."/>
            <person name="Maeno S."/>
            <person name="Kido Y."/>
        </authorList>
    </citation>
    <scope>NUCLEOTIDE SEQUENCE</scope>
    <source>
        <strain evidence="3">JCM 1062</strain>
    </source>
</reference>
<dbReference type="EMBL" id="BLYV01000168">
    <property type="protein sequence ID" value="GFP12988.1"/>
    <property type="molecule type" value="Genomic_DNA"/>
</dbReference>
<sequence>MMKWYENRIASAINGTNPMVMAELKGGYAVFGDVQFLPGYSVLLPKRNVSSLNELDISERIAFLRDMNILGDAILYACKAQRINYDILGNTDNFLHAHVFPRYETEDYQRLKKPVWLYSPDHWHDSKYRYNPQKHDQLRNKITSYLLKVSD</sequence>
<evidence type="ECO:0000313" key="4">
    <source>
        <dbReference type="EMBL" id="SPB23752.1"/>
    </source>
</evidence>
<dbReference type="EMBL" id="OGTV01000050">
    <property type="protein sequence ID" value="SPB23752.1"/>
    <property type="molecule type" value="Genomic_DNA"/>
</dbReference>
<protein>
    <submittedName>
        <fullName evidence="3">DeoR family transcriptional regulator</fullName>
    </submittedName>
</protein>
<dbReference type="Gene3D" id="3.30.428.10">
    <property type="entry name" value="HIT-like"/>
    <property type="match status" value="1"/>
</dbReference>
<name>A0A2V4EGH4_LACHE</name>
<dbReference type="Proteomes" id="UP000630086">
    <property type="component" value="Unassembled WGS sequence"/>
</dbReference>
<dbReference type="PROSITE" id="PS51084">
    <property type="entry name" value="HIT_2"/>
    <property type="match status" value="1"/>
</dbReference>
<gene>
    <name evidence="4" type="ORF">BDKNPLJD_00808</name>
    <name evidence="3" type="ORF">LHEJCM1062_08600</name>
</gene>
<evidence type="ECO:0000259" key="2">
    <source>
        <dbReference type="PROSITE" id="PS51084"/>
    </source>
</evidence>
<dbReference type="RefSeq" id="WP_003631185.1">
    <property type="nucleotide sequence ID" value="NZ_BLYS01000332.1"/>
</dbReference>